<dbReference type="AlphaFoldDB" id="A0A1D1V5H2"/>
<evidence type="ECO:0008006" key="4">
    <source>
        <dbReference type="Google" id="ProtNLM"/>
    </source>
</evidence>
<organism evidence="2 3">
    <name type="scientific">Ramazzottius varieornatus</name>
    <name type="common">Water bear</name>
    <name type="synonym">Tardigrade</name>
    <dbReference type="NCBI Taxonomy" id="947166"/>
    <lineage>
        <taxon>Eukaryota</taxon>
        <taxon>Metazoa</taxon>
        <taxon>Ecdysozoa</taxon>
        <taxon>Tardigrada</taxon>
        <taxon>Eutardigrada</taxon>
        <taxon>Parachela</taxon>
        <taxon>Hypsibioidea</taxon>
        <taxon>Ramazzottiidae</taxon>
        <taxon>Ramazzottius</taxon>
    </lineage>
</organism>
<sequence length="191" mass="21700">MAEMGAPATLATDTAGEKETDIYPKIVAAFCSLTRAVEGKSFDRDQQKSNLHELKLTYKEQSDKLKRLDETLTELQRAAEEEDAQDEARFAEITRDISEVEDGLEYWKSIYGTMWNVLRVSFRCGDPADPTKVTLGFFLGKKDVAKRTLFLTEDPSVENVDAAWTNLKEVHEEKLKRPFLERFDNNSSGPL</sequence>
<protein>
    <recommendedName>
        <fullName evidence="4">Kinetochore protein Spc24</fullName>
    </recommendedName>
</protein>
<gene>
    <name evidence="2" type="primary">RvY_05630-1</name>
    <name evidence="2" type="synonym">RvY_05630.1</name>
    <name evidence="2" type="ORF">RvY_05630</name>
</gene>
<evidence type="ECO:0000313" key="2">
    <source>
        <dbReference type="EMBL" id="GAU93738.1"/>
    </source>
</evidence>
<dbReference type="Proteomes" id="UP000186922">
    <property type="component" value="Unassembled WGS sequence"/>
</dbReference>
<accession>A0A1D1V5H2</accession>
<keyword evidence="3" id="KW-1185">Reference proteome</keyword>
<dbReference type="EMBL" id="BDGG01000002">
    <property type="protein sequence ID" value="GAU93738.1"/>
    <property type="molecule type" value="Genomic_DNA"/>
</dbReference>
<evidence type="ECO:0000256" key="1">
    <source>
        <dbReference type="SAM" id="Coils"/>
    </source>
</evidence>
<feature type="coiled-coil region" evidence="1">
    <location>
        <begin position="44"/>
        <end position="85"/>
    </location>
</feature>
<comment type="caution">
    <text evidence="2">The sequence shown here is derived from an EMBL/GenBank/DDBJ whole genome shotgun (WGS) entry which is preliminary data.</text>
</comment>
<reference evidence="2 3" key="1">
    <citation type="journal article" date="2016" name="Nat. Commun.">
        <title>Extremotolerant tardigrade genome and improved radiotolerance of human cultured cells by tardigrade-unique protein.</title>
        <authorList>
            <person name="Hashimoto T."/>
            <person name="Horikawa D.D."/>
            <person name="Saito Y."/>
            <person name="Kuwahara H."/>
            <person name="Kozuka-Hata H."/>
            <person name="Shin-I T."/>
            <person name="Minakuchi Y."/>
            <person name="Ohishi K."/>
            <person name="Motoyama A."/>
            <person name="Aizu T."/>
            <person name="Enomoto A."/>
            <person name="Kondo K."/>
            <person name="Tanaka S."/>
            <person name="Hara Y."/>
            <person name="Koshikawa S."/>
            <person name="Sagara H."/>
            <person name="Miura T."/>
            <person name="Yokobori S."/>
            <person name="Miyagawa K."/>
            <person name="Suzuki Y."/>
            <person name="Kubo T."/>
            <person name="Oyama M."/>
            <person name="Kohara Y."/>
            <person name="Fujiyama A."/>
            <person name="Arakawa K."/>
            <person name="Katayama T."/>
            <person name="Toyoda A."/>
            <person name="Kunieda T."/>
        </authorList>
    </citation>
    <scope>NUCLEOTIDE SEQUENCE [LARGE SCALE GENOMIC DNA]</scope>
    <source>
        <strain evidence="2 3">YOKOZUNA-1</strain>
    </source>
</reference>
<keyword evidence="1" id="KW-0175">Coiled coil</keyword>
<name>A0A1D1V5H2_RAMVA</name>
<proteinExistence type="predicted"/>
<evidence type="ECO:0000313" key="3">
    <source>
        <dbReference type="Proteomes" id="UP000186922"/>
    </source>
</evidence>